<evidence type="ECO:0000256" key="3">
    <source>
        <dbReference type="ARBA" id="ARBA00005227"/>
    </source>
</evidence>
<reference evidence="10" key="1">
    <citation type="journal article" date="2020" name="Stud. Mycol.">
        <title>101 Dothideomycetes genomes: a test case for predicting lifestyles and emergence of pathogens.</title>
        <authorList>
            <person name="Haridas S."/>
            <person name="Albert R."/>
            <person name="Binder M."/>
            <person name="Bloem J."/>
            <person name="Labutti K."/>
            <person name="Salamov A."/>
            <person name="Andreopoulos B."/>
            <person name="Baker S."/>
            <person name="Barry K."/>
            <person name="Bills G."/>
            <person name="Bluhm B."/>
            <person name="Cannon C."/>
            <person name="Castanera R."/>
            <person name="Culley D."/>
            <person name="Daum C."/>
            <person name="Ezra D."/>
            <person name="Gonzalez J."/>
            <person name="Henrissat B."/>
            <person name="Kuo A."/>
            <person name="Liang C."/>
            <person name="Lipzen A."/>
            <person name="Lutzoni F."/>
            <person name="Magnuson J."/>
            <person name="Mondo S."/>
            <person name="Nolan M."/>
            <person name="Ohm R."/>
            <person name="Pangilinan J."/>
            <person name="Park H.-J."/>
            <person name="Ramirez L."/>
            <person name="Alfaro M."/>
            <person name="Sun H."/>
            <person name="Tritt A."/>
            <person name="Yoshinaga Y."/>
            <person name="Zwiers L.-H."/>
            <person name="Turgeon B."/>
            <person name="Goodwin S."/>
            <person name="Spatafora J."/>
            <person name="Crous P."/>
            <person name="Grigoriev I."/>
        </authorList>
    </citation>
    <scope>NUCLEOTIDE SEQUENCE</scope>
    <source>
        <strain evidence="10">CBS 133067</strain>
    </source>
</reference>
<dbReference type="InterPro" id="IPR004240">
    <property type="entry name" value="EMP70"/>
</dbReference>
<keyword evidence="8 9" id="KW-0472">Membrane</keyword>
<evidence type="ECO:0000313" key="11">
    <source>
        <dbReference type="Proteomes" id="UP000799772"/>
    </source>
</evidence>
<dbReference type="EMBL" id="ML978138">
    <property type="protein sequence ID" value="KAF2093441.1"/>
    <property type="molecule type" value="Genomic_DNA"/>
</dbReference>
<feature type="transmembrane region" description="Helical" evidence="9">
    <location>
        <begin position="419"/>
        <end position="441"/>
    </location>
</feature>
<evidence type="ECO:0000256" key="4">
    <source>
        <dbReference type="ARBA" id="ARBA00022692"/>
    </source>
</evidence>
<feature type="transmembrane region" description="Helical" evidence="9">
    <location>
        <begin position="489"/>
        <end position="512"/>
    </location>
</feature>
<dbReference type="GO" id="GO:0005794">
    <property type="term" value="C:Golgi apparatus"/>
    <property type="evidence" value="ECO:0007669"/>
    <property type="project" value="UniProtKB-SubCell"/>
</dbReference>
<dbReference type="PANTHER" id="PTHR10766:SF55">
    <property type="entry name" value="TRANSMEMBRANE 9 SUPERFAMILY MEMBER 4"/>
    <property type="match status" value="1"/>
</dbReference>
<feature type="transmembrane region" description="Helical" evidence="9">
    <location>
        <begin position="462"/>
        <end position="483"/>
    </location>
</feature>
<dbReference type="GO" id="GO:0016020">
    <property type="term" value="C:membrane"/>
    <property type="evidence" value="ECO:0007669"/>
    <property type="project" value="UniProtKB-SubCell"/>
</dbReference>
<feature type="transmembrane region" description="Helical" evidence="9">
    <location>
        <begin position="654"/>
        <end position="683"/>
    </location>
</feature>
<feature type="transmembrane region" description="Helical" evidence="9">
    <location>
        <begin position="620"/>
        <end position="642"/>
    </location>
</feature>
<evidence type="ECO:0000313" key="10">
    <source>
        <dbReference type="EMBL" id="KAF2093441.1"/>
    </source>
</evidence>
<keyword evidence="5" id="KW-0732">Signal</keyword>
<dbReference type="GO" id="GO:0072657">
    <property type="term" value="P:protein localization to membrane"/>
    <property type="evidence" value="ECO:0007669"/>
    <property type="project" value="TreeGrafter"/>
</dbReference>
<dbReference type="AlphaFoldDB" id="A0A9P4I1T8"/>
<accession>A0A9P4I1T8</accession>
<evidence type="ECO:0000256" key="9">
    <source>
        <dbReference type="RuleBase" id="RU363079"/>
    </source>
</evidence>
<comment type="similarity">
    <text evidence="3 9">Belongs to the nonaspanin (TM9SF) (TC 9.A.2) family.</text>
</comment>
<evidence type="ECO:0000256" key="2">
    <source>
        <dbReference type="ARBA" id="ARBA00004555"/>
    </source>
</evidence>
<dbReference type="PANTHER" id="PTHR10766">
    <property type="entry name" value="TRANSMEMBRANE 9 SUPERFAMILY PROTEIN"/>
    <property type="match status" value="1"/>
</dbReference>
<organism evidence="10 11">
    <name type="scientific">Rhizodiscina lignyota</name>
    <dbReference type="NCBI Taxonomy" id="1504668"/>
    <lineage>
        <taxon>Eukaryota</taxon>
        <taxon>Fungi</taxon>
        <taxon>Dikarya</taxon>
        <taxon>Ascomycota</taxon>
        <taxon>Pezizomycotina</taxon>
        <taxon>Dothideomycetes</taxon>
        <taxon>Pleosporomycetidae</taxon>
        <taxon>Aulographales</taxon>
        <taxon>Rhizodiscinaceae</taxon>
        <taxon>Rhizodiscina</taxon>
    </lineage>
</organism>
<protein>
    <recommendedName>
        <fullName evidence="9">Transmembrane 9 superfamily member</fullName>
    </recommendedName>
</protein>
<feature type="transmembrane region" description="Helical" evidence="9">
    <location>
        <begin position="552"/>
        <end position="571"/>
    </location>
</feature>
<comment type="subcellular location">
    <subcellularLocation>
        <location evidence="2">Golgi apparatus</location>
    </subcellularLocation>
    <subcellularLocation>
        <location evidence="1">Membrane</location>
        <topology evidence="1">Multi-pass membrane protein</topology>
    </subcellularLocation>
</comment>
<feature type="transmembrane region" description="Helical" evidence="9">
    <location>
        <begin position="583"/>
        <end position="608"/>
    </location>
</feature>
<sequence>MHFDCRFNSALAFVAFFFATTHAFYIPGISTKTYSTGESIPLLVNKVHSSKTQLQYAYAELPFVCPSTGKKRPGSPWTSGTTLSLNLGEVLRGDRITVSDYELVMGKDEDARLLCEVEANEAAVQRGIELIRDGYVAEWIVDNLPGATSFVTADKTKKYYAAGFKMGHDEIDKQGQPHYFLNNHVTLQILYRNAPGREGEQGKKVIVGFEVYPKSVEAGNRDKKGIPKNLDNPKKGLELDLKSDSNGEPNTMKIPYTYSVYFKEDKNLEWSNRWDMYFVNQDDSSRVHWFAIINSLIICGLLTAIVAVILARTIRGDIAAGAKDTESGGIRMRRRKSMRKSTDNGILSEPDAAEEVDDNDDIPLEEITGWKLLHGDVFRPPTQGGLLAPLIGSGMQLMFMAIGLVLLSCLGILNPSFRGGFISVGFALFIFAGVFSGYYSARVYKTFGGEQWRKNVLVHLQTATLVPGLVFAITFILNFFVWGQASSTAIPFSTLLALVALWLLIQLPLVYFGSYYGFTHVGAWEHPIKTNAIARQIPASSWNTTGRTVQTVLLAGLIPFAVIFVELLFVFKNMWQDKTGYYYVFGFMAVVGVILLLTIVEVTIVAVYMRLCAENHHWHWYAFFVGGASSAWVFAYCIWFFFMNLHITGFVSGLLFFSYSFLACAVYGLLTGTVGFLAAYAFVRRIYAAIKID</sequence>
<evidence type="ECO:0000256" key="6">
    <source>
        <dbReference type="ARBA" id="ARBA00022989"/>
    </source>
</evidence>
<gene>
    <name evidence="10" type="ORF">NA57DRAFT_61556</name>
</gene>
<feature type="transmembrane region" description="Helical" evidence="9">
    <location>
        <begin position="289"/>
        <end position="311"/>
    </location>
</feature>
<keyword evidence="11" id="KW-1185">Reference proteome</keyword>
<feature type="transmembrane region" description="Helical" evidence="9">
    <location>
        <begin position="386"/>
        <end position="413"/>
    </location>
</feature>
<dbReference type="OrthoDB" id="1666796at2759"/>
<dbReference type="Pfam" id="PF02990">
    <property type="entry name" value="EMP70"/>
    <property type="match status" value="1"/>
</dbReference>
<evidence type="ECO:0000256" key="5">
    <source>
        <dbReference type="ARBA" id="ARBA00022729"/>
    </source>
</evidence>
<evidence type="ECO:0000256" key="8">
    <source>
        <dbReference type="ARBA" id="ARBA00023136"/>
    </source>
</evidence>
<keyword evidence="4 9" id="KW-0812">Transmembrane</keyword>
<name>A0A9P4I1T8_9PEZI</name>
<evidence type="ECO:0000256" key="1">
    <source>
        <dbReference type="ARBA" id="ARBA00004141"/>
    </source>
</evidence>
<proteinExistence type="inferred from homology"/>
<keyword evidence="7" id="KW-0333">Golgi apparatus</keyword>
<keyword evidence="6 9" id="KW-1133">Transmembrane helix</keyword>
<comment type="caution">
    <text evidence="10">The sequence shown here is derived from an EMBL/GenBank/DDBJ whole genome shotgun (WGS) entry which is preliminary data.</text>
</comment>
<evidence type="ECO:0000256" key="7">
    <source>
        <dbReference type="ARBA" id="ARBA00023034"/>
    </source>
</evidence>
<dbReference type="Proteomes" id="UP000799772">
    <property type="component" value="Unassembled WGS sequence"/>
</dbReference>